<sequence>MSTPEHSPRPPLLRSLAAALCALLAGAGFALWLGISWLQDHVLSPSGFQDTAASVVTQTSFQEDLVSTLVDQATLHAGDTPGTGIDALDGVLQRVRDSAVSAAQQWLTAPEQEGTWIQVLDDTHDANVPVTASAGKAPDEFVVDVSALGAAVEQQVEKTVGFSPGIADQNLTITVPGAHTGVVVDTLVQLAQWRYALPWFAGILAVLALVVAPRRWLALAGVGLSGVLFTGVVLAVALSSAQKLVDASAVEPVAHVVTEQIVAQLRESFVTSSVTGMLGAGAVALFGVILAVVRPRAVTYHKRHVHSG</sequence>
<evidence type="ECO:0000256" key="1">
    <source>
        <dbReference type="SAM" id="Phobius"/>
    </source>
</evidence>
<feature type="transmembrane region" description="Helical" evidence="1">
    <location>
        <begin position="274"/>
        <end position="293"/>
    </location>
</feature>
<dbReference type="Proteomes" id="UP001553031">
    <property type="component" value="Unassembled WGS sequence"/>
</dbReference>
<reference evidence="2 3" key="1">
    <citation type="submission" date="2024-06" db="EMBL/GenBank/DDBJ databases">
        <title>The Natural Products Discovery Center: Release of the First 8490 Sequenced Strains for Exploring Actinobacteria Biosynthetic Diversity.</title>
        <authorList>
            <person name="Kalkreuter E."/>
            <person name="Kautsar S.A."/>
            <person name="Yang D."/>
            <person name="Bader C.D."/>
            <person name="Teijaro C.N."/>
            <person name="Fluegel L."/>
            <person name="Davis C.M."/>
            <person name="Simpson J.R."/>
            <person name="Lauterbach L."/>
            <person name="Steele A.D."/>
            <person name="Gui C."/>
            <person name="Meng S."/>
            <person name="Li G."/>
            <person name="Viehrig K."/>
            <person name="Ye F."/>
            <person name="Su P."/>
            <person name="Kiefer A.F."/>
            <person name="Nichols A."/>
            <person name="Cepeda A.J."/>
            <person name="Yan W."/>
            <person name="Fan B."/>
            <person name="Jiang Y."/>
            <person name="Adhikari A."/>
            <person name="Zheng C.-J."/>
            <person name="Schuster L."/>
            <person name="Cowan T.M."/>
            <person name="Smanski M.J."/>
            <person name="Chevrette M.G."/>
            <person name="De Carvalho L.P.S."/>
            <person name="Shen B."/>
        </authorList>
    </citation>
    <scope>NUCLEOTIDE SEQUENCE [LARGE SCALE GENOMIC DNA]</scope>
    <source>
        <strain evidence="2 3">NPDC079179</strain>
    </source>
</reference>
<gene>
    <name evidence="2" type="ORF">AB0O96_07805</name>
</gene>
<evidence type="ECO:0000313" key="3">
    <source>
        <dbReference type="Proteomes" id="UP001553031"/>
    </source>
</evidence>
<dbReference type="EMBL" id="JBFBLL010000004">
    <property type="protein sequence ID" value="MEV8158094.1"/>
    <property type="molecule type" value="Genomic_DNA"/>
</dbReference>
<name>A0ABV3KFY9_9MICC</name>
<proteinExistence type="predicted"/>
<feature type="transmembrane region" description="Helical" evidence="1">
    <location>
        <begin position="12"/>
        <end position="35"/>
    </location>
</feature>
<keyword evidence="1" id="KW-0812">Transmembrane</keyword>
<keyword evidence="1" id="KW-1133">Transmembrane helix</keyword>
<evidence type="ECO:0008006" key="4">
    <source>
        <dbReference type="Google" id="ProtNLM"/>
    </source>
</evidence>
<protein>
    <recommendedName>
        <fullName evidence="4">Integral membrane protein</fullName>
    </recommendedName>
</protein>
<accession>A0ABV3KFY9</accession>
<evidence type="ECO:0000313" key="2">
    <source>
        <dbReference type="EMBL" id="MEV8158094.1"/>
    </source>
</evidence>
<organism evidence="2 3">
    <name type="scientific">Kocuria salsicia</name>
    <dbReference type="NCBI Taxonomy" id="664639"/>
    <lineage>
        <taxon>Bacteria</taxon>
        <taxon>Bacillati</taxon>
        <taxon>Actinomycetota</taxon>
        <taxon>Actinomycetes</taxon>
        <taxon>Micrococcales</taxon>
        <taxon>Micrococcaceae</taxon>
        <taxon>Kocuria</taxon>
    </lineage>
</organism>
<keyword evidence="1" id="KW-0472">Membrane</keyword>
<dbReference type="RefSeq" id="WP_363784712.1">
    <property type="nucleotide sequence ID" value="NZ_JBFBLL010000004.1"/>
</dbReference>
<keyword evidence="3" id="KW-1185">Reference proteome</keyword>
<feature type="transmembrane region" description="Helical" evidence="1">
    <location>
        <begin position="195"/>
        <end position="212"/>
    </location>
</feature>
<comment type="caution">
    <text evidence="2">The sequence shown here is derived from an EMBL/GenBank/DDBJ whole genome shotgun (WGS) entry which is preliminary data.</text>
</comment>
<feature type="transmembrane region" description="Helical" evidence="1">
    <location>
        <begin position="217"/>
        <end position="238"/>
    </location>
</feature>